<organism evidence="2">
    <name type="scientific">marine metagenome</name>
    <dbReference type="NCBI Taxonomy" id="408172"/>
    <lineage>
        <taxon>unclassified sequences</taxon>
        <taxon>metagenomes</taxon>
        <taxon>ecological metagenomes</taxon>
    </lineage>
</organism>
<dbReference type="InterPro" id="IPR002634">
    <property type="entry name" value="BolA"/>
</dbReference>
<comment type="similarity">
    <text evidence="1">Belongs to the BolA/IbaG family.</text>
</comment>
<dbReference type="InterPro" id="IPR050961">
    <property type="entry name" value="BolA/IbaG_stress_morph_reg"/>
</dbReference>
<dbReference type="Pfam" id="PF01722">
    <property type="entry name" value="BolA"/>
    <property type="match status" value="1"/>
</dbReference>
<dbReference type="PIRSF" id="PIRSF003113">
    <property type="entry name" value="BolA"/>
    <property type="match status" value="1"/>
</dbReference>
<protein>
    <recommendedName>
        <fullName evidence="3">BolA family transcriptional regulator</fullName>
    </recommendedName>
</protein>
<dbReference type="PANTHER" id="PTHR46229">
    <property type="entry name" value="BOLA TRANSCRIPTION REGULATOR"/>
    <property type="match status" value="1"/>
</dbReference>
<reference evidence="2" key="1">
    <citation type="submission" date="2018-05" db="EMBL/GenBank/DDBJ databases">
        <authorList>
            <person name="Lanie J.A."/>
            <person name="Ng W.-L."/>
            <person name="Kazmierczak K.M."/>
            <person name="Andrzejewski T.M."/>
            <person name="Davidsen T.M."/>
            <person name="Wayne K.J."/>
            <person name="Tettelin H."/>
            <person name="Glass J.I."/>
            <person name="Rusch D."/>
            <person name="Podicherti R."/>
            <person name="Tsui H.-C.T."/>
            <person name="Winkler M.E."/>
        </authorList>
    </citation>
    <scope>NUCLEOTIDE SEQUENCE</scope>
</reference>
<accession>A0A381RY92</accession>
<gene>
    <name evidence="2" type="ORF">METZ01_LOCUS46747</name>
</gene>
<dbReference type="PANTHER" id="PTHR46229:SF2">
    <property type="entry name" value="BOLA-LIKE PROTEIN 1"/>
    <property type="match status" value="1"/>
</dbReference>
<sequence length="88" mass="9465">MIVTPLPTASTIMDPEHLKSLIETGIPGAHVSVQDLTGTRDHFGVQVVANAFAGKSLVEQHQMVYRAVGQELTNAVHALQVHTVVPEE</sequence>
<evidence type="ECO:0008006" key="3">
    <source>
        <dbReference type="Google" id="ProtNLM"/>
    </source>
</evidence>
<dbReference type="SUPFAM" id="SSF82657">
    <property type="entry name" value="BolA-like"/>
    <property type="match status" value="1"/>
</dbReference>
<dbReference type="InterPro" id="IPR036065">
    <property type="entry name" value="BolA-like_sf"/>
</dbReference>
<dbReference type="AlphaFoldDB" id="A0A381RY92"/>
<name>A0A381RY92_9ZZZZ</name>
<proteinExistence type="inferred from homology"/>
<dbReference type="EMBL" id="UINC01002185">
    <property type="protein sequence ID" value="SUZ93893.1"/>
    <property type="molecule type" value="Genomic_DNA"/>
</dbReference>
<evidence type="ECO:0000313" key="2">
    <source>
        <dbReference type="EMBL" id="SUZ93893.1"/>
    </source>
</evidence>
<dbReference type="Gene3D" id="3.30.300.90">
    <property type="entry name" value="BolA-like"/>
    <property type="match status" value="1"/>
</dbReference>
<evidence type="ECO:0000256" key="1">
    <source>
        <dbReference type="ARBA" id="ARBA00005578"/>
    </source>
</evidence>